<organism evidence="8 9">
    <name type="scientific">Paludifilum halophilum</name>
    <dbReference type="NCBI Taxonomy" id="1642702"/>
    <lineage>
        <taxon>Bacteria</taxon>
        <taxon>Bacillati</taxon>
        <taxon>Bacillota</taxon>
        <taxon>Bacilli</taxon>
        <taxon>Bacillales</taxon>
        <taxon>Thermoactinomycetaceae</taxon>
        <taxon>Paludifilum</taxon>
    </lineage>
</organism>
<feature type="transmembrane region" description="Helical" evidence="7">
    <location>
        <begin position="236"/>
        <end position="256"/>
    </location>
</feature>
<evidence type="ECO:0000256" key="1">
    <source>
        <dbReference type="ARBA" id="ARBA00004651"/>
    </source>
</evidence>
<feature type="transmembrane region" description="Helical" evidence="7">
    <location>
        <begin position="55"/>
        <end position="82"/>
    </location>
</feature>
<evidence type="ECO:0000256" key="4">
    <source>
        <dbReference type="ARBA" id="ARBA00022692"/>
    </source>
</evidence>
<gene>
    <name evidence="8" type="ORF">CHM34_13030</name>
</gene>
<dbReference type="InterPro" id="IPR005524">
    <property type="entry name" value="DUF318"/>
</dbReference>
<comment type="caution">
    <text evidence="8">The sequence shown here is derived from an EMBL/GenBank/DDBJ whole genome shotgun (WGS) entry which is preliminary data.</text>
</comment>
<evidence type="ECO:0008006" key="10">
    <source>
        <dbReference type="Google" id="ProtNLM"/>
    </source>
</evidence>
<dbReference type="GO" id="GO:0005886">
    <property type="term" value="C:plasma membrane"/>
    <property type="evidence" value="ECO:0007669"/>
    <property type="project" value="UniProtKB-SubCell"/>
</dbReference>
<protein>
    <recommendedName>
        <fullName evidence="10">Permease</fullName>
    </recommendedName>
</protein>
<evidence type="ECO:0000256" key="7">
    <source>
        <dbReference type="SAM" id="Phobius"/>
    </source>
</evidence>
<feature type="transmembrane region" description="Helical" evidence="7">
    <location>
        <begin position="162"/>
        <end position="183"/>
    </location>
</feature>
<reference evidence="8 9" key="1">
    <citation type="submission" date="2017-07" db="EMBL/GenBank/DDBJ databases">
        <title>The genome sequence of Paludifilum halophilum highlights mechanisms for microbial adaptation to high salt environemnts.</title>
        <authorList>
            <person name="Belbahri L."/>
        </authorList>
    </citation>
    <scope>NUCLEOTIDE SEQUENCE [LARGE SCALE GENOMIC DNA]</scope>
    <source>
        <strain evidence="8 9">DSM 102817</strain>
    </source>
</reference>
<feature type="transmembrane region" description="Helical" evidence="7">
    <location>
        <begin position="131"/>
        <end position="155"/>
    </location>
</feature>
<keyword evidence="9" id="KW-1185">Reference proteome</keyword>
<evidence type="ECO:0000256" key="2">
    <source>
        <dbReference type="ARBA" id="ARBA00006386"/>
    </source>
</evidence>
<dbReference type="PANTHER" id="PTHR34184">
    <property type="entry name" value="UPF0718 PROTEIN YCGR"/>
    <property type="match status" value="1"/>
</dbReference>
<dbReference type="Pfam" id="PF03773">
    <property type="entry name" value="ArsP_1"/>
    <property type="match status" value="1"/>
</dbReference>
<dbReference type="Proteomes" id="UP000215459">
    <property type="component" value="Unassembled WGS sequence"/>
</dbReference>
<sequence length="350" mass="38998">MFKWIREYYMDLTGFLVLAGFLYLILSGIDALETSQWLDSAALSSPPAWLQNSSTLFLSIFIEGIPFILIGVIISSLIHVYVREDTVWRLIPKSPWVSIPFATFMGLVLPVCECGIVPVARRLIQKGFPAYIAFTFLLAAPIINPITIASTYFAFAGDWKMVFSRLLLAVGIAAVMGILYYFFFNGDPDVTTHCEHPDRDCNHSHHLHHTGQRHTGDKLIHAMHHSIFEFMDMGKYFVAGASIAAAFQAFVGLSTIREFAENEWLVILAMMAIAFGLSLCSSADAFVAASFRSAMSTPPILAFLVYGPMMDLKNLFMMYGSFRKRVVLFHFAATTLLTLASIGLFISLVL</sequence>
<keyword evidence="4 7" id="KW-0812">Transmembrane</keyword>
<keyword evidence="5 7" id="KW-1133">Transmembrane helix</keyword>
<dbReference type="RefSeq" id="WP_094265063.1">
    <property type="nucleotide sequence ID" value="NZ_NOWF01000008.1"/>
</dbReference>
<evidence type="ECO:0000313" key="8">
    <source>
        <dbReference type="EMBL" id="OYD06863.1"/>
    </source>
</evidence>
<keyword evidence="6 7" id="KW-0472">Membrane</keyword>
<dbReference type="InterPro" id="IPR052923">
    <property type="entry name" value="UPF0718"/>
</dbReference>
<proteinExistence type="inferred from homology"/>
<feature type="transmembrane region" description="Helical" evidence="7">
    <location>
        <begin position="263"/>
        <end position="279"/>
    </location>
</feature>
<dbReference type="OrthoDB" id="9810876at2"/>
<feature type="transmembrane region" description="Helical" evidence="7">
    <location>
        <begin position="94"/>
        <end position="119"/>
    </location>
</feature>
<evidence type="ECO:0000256" key="6">
    <source>
        <dbReference type="ARBA" id="ARBA00023136"/>
    </source>
</evidence>
<evidence type="ECO:0000256" key="5">
    <source>
        <dbReference type="ARBA" id="ARBA00022989"/>
    </source>
</evidence>
<comment type="similarity">
    <text evidence="2">Belongs to the UPF0718 family.</text>
</comment>
<accession>A0A235B3L6</accession>
<name>A0A235B3L6_9BACL</name>
<dbReference type="EMBL" id="NOWF01000008">
    <property type="protein sequence ID" value="OYD06863.1"/>
    <property type="molecule type" value="Genomic_DNA"/>
</dbReference>
<comment type="subcellular location">
    <subcellularLocation>
        <location evidence="1">Cell membrane</location>
        <topology evidence="1">Multi-pass membrane protein</topology>
    </subcellularLocation>
</comment>
<dbReference type="AlphaFoldDB" id="A0A235B3L6"/>
<keyword evidence="3" id="KW-1003">Cell membrane</keyword>
<feature type="transmembrane region" description="Helical" evidence="7">
    <location>
        <begin position="327"/>
        <end position="349"/>
    </location>
</feature>
<dbReference type="PANTHER" id="PTHR34184:SF4">
    <property type="entry name" value="UPF0718 PROTEIN YCGR"/>
    <property type="match status" value="1"/>
</dbReference>
<evidence type="ECO:0000313" key="9">
    <source>
        <dbReference type="Proteomes" id="UP000215459"/>
    </source>
</evidence>
<evidence type="ECO:0000256" key="3">
    <source>
        <dbReference type="ARBA" id="ARBA00022475"/>
    </source>
</evidence>